<organism evidence="2 3">
    <name type="scientific">Guopingia tenuis</name>
    <dbReference type="NCBI Taxonomy" id="2763656"/>
    <lineage>
        <taxon>Bacteria</taxon>
        <taxon>Bacillati</taxon>
        <taxon>Bacillota</taxon>
        <taxon>Clostridia</taxon>
        <taxon>Christensenellales</taxon>
        <taxon>Christensenellaceae</taxon>
        <taxon>Guopingia</taxon>
    </lineage>
</organism>
<dbReference type="SUPFAM" id="SSF52833">
    <property type="entry name" value="Thioredoxin-like"/>
    <property type="match status" value="1"/>
</dbReference>
<dbReference type="InterPro" id="IPR000866">
    <property type="entry name" value="AhpC/TSA"/>
</dbReference>
<name>A0A926HWS5_9FIRM</name>
<protein>
    <submittedName>
        <fullName evidence="2">Redoxin domain-containing protein</fullName>
    </submittedName>
</protein>
<evidence type="ECO:0000259" key="1">
    <source>
        <dbReference type="PROSITE" id="PS51352"/>
    </source>
</evidence>
<dbReference type="GO" id="GO:0016209">
    <property type="term" value="F:antioxidant activity"/>
    <property type="evidence" value="ECO:0007669"/>
    <property type="project" value="InterPro"/>
</dbReference>
<dbReference type="CDD" id="cd02966">
    <property type="entry name" value="TlpA_like_family"/>
    <property type="match status" value="1"/>
</dbReference>
<evidence type="ECO:0000313" key="2">
    <source>
        <dbReference type="EMBL" id="MBC8538653.1"/>
    </source>
</evidence>
<comment type="caution">
    <text evidence="2">The sequence shown here is derived from an EMBL/GenBank/DDBJ whole genome shotgun (WGS) entry which is preliminary data.</text>
</comment>
<dbReference type="Proteomes" id="UP000617951">
    <property type="component" value="Unassembled WGS sequence"/>
</dbReference>
<dbReference type="Pfam" id="PF00578">
    <property type="entry name" value="AhpC-TSA"/>
    <property type="match status" value="1"/>
</dbReference>
<dbReference type="Gene3D" id="3.40.30.10">
    <property type="entry name" value="Glutaredoxin"/>
    <property type="match status" value="1"/>
</dbReference>
<dbReference type="PANTHER" id="PTHR42852:SF17">
    <property type="entry name" value="THIOREDOXIN-LIKE PROTEIN HI_1115"/>
    <property type="match status" value="1"/>
</dbReference>
<dbReference type="PROSITE" id="PS51352">
    <property type="entry name" value="THIOREDOXIN_2"/>
    <property type="match status" value="1"/>
</dbReference>
<gene>
    <name evidence="2" type="ORF">H8693_06860</name>
</gene>
<evidence type="ECO:0000313" key="3">
    <source>
        <dbReference type="Proteomes" id="UP000617951"/>
    </source>
</evidence>
<sequence length="184" mass="20792">MSKAKKTFLWMGIFVVVLAAAALGYSALSKNYSAEPAPSAGSSETREAAPDFTVLNEQGEEVTLSSYFGKPIILNFWATWCPNCREEMPDFQDIHELYGDRIHVLMINETDGARETQRKAREYIAEEGYTFPVLYDTTFEATEIYAPRYIPTTVFIDAEGNVVHRQEGAMPTEVLGKWMEELLK</sequence>
<dbReference type="InterPro" id="IPR036249">
    <property type="entry name" value="Thioredoxin-like_sf"/>
</dbReference>
<dbReference type="RefSeq" id="WP_249280375.1">
    <property type="nucleotide sequence ID" value="NZ_JACRSS010000003.1"/>
</dbReference>
<proteinExistence type="predicted"/>
<dbReference type="PANTHER" id="PTHR42852">
    <property type="entry name" value="THIOL:DISULFIDE INTERCHANGE PROTEIN DSBE"/>
    <property type="match status" value="1"/>
</dbReference>
<dbReference type="GO" id="GO:0016491">
    <property type="term" value="F:oxidoreductase activity"/>
    <property type="evidence" value="ECO:0007669"/>
    <property type="project" value="InterPro"/>
</dbReference>
<accession>A0A926HWS5</accession>
<reference evidence="2" key="1">
    <citation type="submission" date="2020-08" db="EMBL/GenBank/DDBJ databases">
        <title>Genome public.</title>
        <authorList>
            <person name="Liu C."/>
            <person name="Sun Q."/>
        </authorList>
    </citation>
    <scope>NUCLEOTIDE SEQUENCE</scope>
    <source>
        <strain evidence="2">NSJ-63</strain>
    </source>
</reference>
<dbReference type="InterPro" id="IPR013766">
    <property type="entry name" value="Thioredoxin_domain"/>
</dbReference>
<dbReference type="AlphaFoldDB" id="A0A926HWS5"/>
<dbReference type="EMBL" id="JACRSS010000003">
    <property type="protein sequence ID" value="MBC8538653.1"/>
    <property type="molecule type" value="Genomic_DNA"/>
</dbReference>
<keyword evidence="3" id="KW-1185">Reference proteome</keyword>
<dbReference type="InterPro" id="IPR050553">
    <property type="entry name" value="Thioredoxin_ResA/DsbE_sf"/>
</dbReference>
<feature type="domain" description="Thioredoxin" evidence="1">
    <location>
        <begin position="43"/>
        <end position="184"/>
    </location>
</feature>